<evidence type="ECO:0000313" key="1">
    <source>
        <dbReference type="EMBL" id="KKM15937.1"/>
    </source>
</evidence>
<proteinExistence type="predicted"/>
<name>A0A0F9HL77_9ZZZZ</name>
<reference evidence="1" key="1">
    <citation type="journal article" date="2015" name="Nature">
        <title>Complex archaea that bridge the gap between prokaryotes and eukaryotes.</title>
        <authorList>
            <person name="Spang A."/>
            <person name="Saw J.H."/>
            <person name="Jorgensen S.L."/>
            <person name="Zaremba-Niedzwiedzka K."/>
            <person name="Martijn J."/>
            <person name="Lind A.E."/>
            <person name="van Eijk R."/>
            <person name="Schleper C."/>
            <person name="Guy L."/>
            <person name="Ettema T.J."/>
        </authorList>
    </citation>
    <scope>NUCLEOTIDE SEQUENCE</scope>
</reference>
<dbReference type="AlphaFoldDB" id="A0A0F9HL77"/>
<dbReference type="EMBL" id="LAZR01014789">
    <property type="protein sequence ID" value="KKM15937.1"/>
    <property type="molecule type" value="Genomic_DNA"/>
</dbReference>
<organism evidence="1">
    <name type="scientific">marine sediment metagenome</name>
    <dbReference type="NCBI Taxonomy" id="412755"/>
    <lineage>
        <taxon>unclassified sequences</taxon>
        <taxon>metagenomes</taxon>
        <taxon>ecological metagenomes</taxon>
    </lineage>
</organism>
<sequence length="82" mass="8909">MAVKAQDITAATNHANVQNLRGWSVRGSSLIWRLRVLDGSGQILASVNGDDHQLYPDIIDAETGTFFEVVSGTLTEGVLYFT</sequence>
<protein>
    <submittedName>
        <fullName evidence="1">Uncharacterized protein</fullName>
    </submittedName>
</protein>
<gene>
    <name evidence="1" type="ORF">LCGC14_1691010</name>
</gene>
<accession>A0A0F9HL77</accession>
<comment type="caution">
    <text evidence="1">The sequence shown here is derived from an EMBL/GenBank/DDBJ whole genome shotgun (WGS) entry which is preliminary data.</text>
</comment>